<keyword evidence="4" id="KW-0547">Nucleotide-binding</keyword>
<dbReference type="GO" id="GO:0008841">
    <property type="term" value="F:dihydrofolate synthase activity"/>
    <property type="evidence" value="ECO:0007669"/>
    <property type="project" value="TreeGrafter"/>
</dbReference>
<dbReference type="Gene3D" id="3.40.1190.10">
    <property type="entry name" value="Mur-like, catalytic domain"/>
    <property type="match status" value="1"/>
</dbReference>
<dbReference type="GO" id="GO:0046872">
    <property type="term" value="F:metal ion binding"/>
    <property type="evidence" value="ECO:0007669"/>
    <property type="project" value="UniProtKB-KW"/>
</dbReference>
<gene>
    <name evidence="8" type="primary">folC</name>
    <name evidence="8" type="ORF">STABA_v1c01480</name>
</gene>
<organism evidence="8 9">
    <name type="scientific">Spiroplasma tabanidicola</name>
    <dbReference type="NCBI Taxonomy" id="324079"/>
    <lineage>
        <taxon>Bacteria</taxon>
        <taxon>Bacillati</taxon>
        <taxon>Mycoplasmatota</taxon>
        <taxon>Mollicutes</taxon>
        <taxon>Entomoplasmatales</taxon>
        <taxon>Spiroplasmataceae</taxon>
        <taxon>Spiroplasma</taxon>
    </lineage>
</organism>
<dbReference type="Proteomes" id="UP000424468">
    <property type="component" value="Chromosome"/>
</dbReference>
<dbReference type="InterPro" id="IPR001645">
    <property type="entry name" value="Folylpolyglutamate_synth"/>
</dbReference>
<keyword evidence="6" id="KW-0460">Magnesium</keyword>
<dbReference type="InterPro" id="IPR036615">
    <property type="entry name" value="Mur_ligase_C_dom_sf"/>
</dbReference>
<dbReference type="AlphaFoldDB" id="A0A6I6C9C7"/>
<keyword evidence="3" id="KW-0479">Metal-binding</keyword>
<dbReference type="SUPFAM" id="SSF53244">
    <property type="entry name" value="MurD-like peptide ligases, peptide-binding domain"/>
    <property type="match status" value="1"/>
</dbReference>
<dbReference type="Pfam" id="PF08245">
    <property type="entry name" value="Mur_ligase_M"/>
    <property type="match status" value="1"/>
</dbReference>
<protein>
    <submittedName>
        <fullName evidence="8">Folylpolyglutamate synthase</fullName>
    </submittedName>
</protein>
<evidence type="ECO:0000256" key="1">
    <source>
        <dbReference type="ARBA" id="ARBA00008276"/>
    </source>
</evidence>
<dbReference type="PANTHER" id="PTHR11136:SF0">
    <property type="entry name" value="DIHYDROFOLATE SYNTHETASE-RELATED"/>
    <property type="match status" value="1"/>
</dbReference>
<reference evidence="8 9" key="1">
    <citation type="submission" date="2019-11" db="EMBL/GenBank/DDBJ databases">
        <title>Complete genome sequence of Spiroplasma tabanidicola TAUS-1 (DSM 22603).</title>
        <authorList>
            <person name="Huang C.-T."/>
            <person name="Lin Y.-C."/>
            <person name="Kuo C.-H."/>
        </authorList>
    </citation>
    <scope>NUCLEOTIDE SEQUENCE [LARGE SCALE GENOMIC DNA]</scope>
    <source>
        <strain evidence="8 9">TAUS-1</strain>
    </source>
</reference>
<evidence type="ECO:0000256" key="6">
    <source>
        <dbReference type="ARBA" id="ARBA00022842"/>
    </source>
</evidence>
<evidence type="ECO:0000256" key="2">
    <source>
        <dbReference type="ARBA" id="ARBA00022598"/>
    </source>
</evidence>
<dbReference type="EMBL" id="CP046276">
    <property type="protein sequence ID" value="QGS51515.1"/>
    <property type="molecule type" value="Genomic_DNA"/>
</dbReference>
<dbReference type="SUPFAM" id="SSF53623">
    <property type="entry name" value="MurD-like peptide ligases, catalytic domain"/>
    <property type="match status" value="1"/>
</dbReference>
<dbReference type="NCBIfam" id="TIGR01499">
    <property type="entry name" value="folC"/>
    <property type="match status" value="1"/>
</dbReference>
<evidence type="ECO:0000256" key="5">
    <source>
        <dbReference type="ARBA" id="ARBA00022840"/>
    </source>
</evidence>
<dbReference type="PANTHER" id="PTHR11136">
    <property type="entry name" value="FOLYLPOLYGLUTAMATE SYNTHASE-RELATED"/>
    <property type="match status" value="1"/>
</dbReference>
<evidence type="ECO:0000313" key="8">
    <source>
        <dbReference type="EMBL" id="QGS51515.1"/>
    </source>
</evidence>
<comment type="similarity">
    <text evidence="1">Belongs to the folylpolyglutamate synthase family.</text>
</comment>
<dbReference type="GO" id="GO:0004326">
    <property type="term" value="F:tetrahydrofolylpolyglutamate synthase activity"/>
    <property type="evidence" value="ECO:0007669"/>
    <property type="project" value="InterPro"/>
</dbReference>
<keyword evidence="2" id="KW-0436">Ligase</keyword>
<evidence type="ECO:0000256" key="3">
    <source>
        <dbReference type="ARBA" id="ARBA00022723"/>
    </source>
</evidence>
<dbReference type="GO" id="GO:0005524">
    <property type="term" value="F:ATP binding"/>
    <property type="evidence" value="ECO:0007669"/>
    <property type="project" value="UniProtKB-KW"/>
</dbReference>
<sequence>MINVEEEIVPMSLFFKKQYNLKKLLAEQKNPQNNFKVISVVGTNGKGSTSNYIYKNLYKNNKSVGLFFSPAFIYHNERIQVNNQWIEDEILLKIIEDSKPLFEKYELTFFEIWTYIAIVYFNLKKIELAVVEAGIGGMKDATSLFENQIAVCLTSIGFDHTDVLGNKIENIIENKIKIVKNNNKIYTTINNYKYDDIFKSFVSNEIIYCEPTNNLTYQKYNQGIAKEVLKLFNIQFDANTNVPLGRQSVLKEDPNFIIDGCHNFNGAEELVKSIKDLDKYTILFASSKGRENSEMVAFLKSKCKEFYVTTFDHFKAWELNLVNEDNKVYDWKQFLNDNINKDILVCGSLYFIPLVYRWFMGGK</sequence>
<dbReference type="InterPro" id="IPR036565">
    <property type="entry name" value="Mur-like_cat_sf"/>
</dbReference>
<dbReference type="Gene3D" id="3.90.190.20">
    <property type="entry name" value="Mur ligase, C-terminal domain"/>
    <property type="match status" value="1"/>
</dbReference>
<dbReference type="GO" id="GO:0005737">
    <property type="term" value="C:cytoplasm"/>
    <property type="evidence" value="ECO:0007669"/>
    <property type="project" value="TreeGrafter"/>
</dbReference>
<evidence type="ECO:0000256" key="4">
    <source>
        <dbReference type="ARBA" id="ARBA00022741"/>
    </source>
</evidence>
<dbReference type="KEGG" id="stab:STABA_v1c01480"/>
<evidence type="ECO:0000313" key="9">
    <source>
        <dbReference type="Proteomes" id="UP000424468"/>
    </source>
</evidence>
<dbReference type="InterPro" id="IPR013221">
    <property type="entry name" value="Mur_ligase_cen"/>
</dbReference>
<name>A0A6I6C9C7_9MOLU</name>
<dbReference type="RefSeq" id="WP_156005555.1">
    <property type="nucleotide sequence ID" value="NZ_CP046276.1"/>
</dbReference>
<keyword evidence="5" id="KW-0067">ATP-binding</keyword>
<proteinExistence type="inferred from homology"/>
<keyword evidence="9" id="KW-1185">Reference proteome</keyword>
<accession>A0A6I6C9C7</accession>
<evidence type="ECO:0000259" key="7">
    <source>
        <dbReference type="Pfam" id="PF08245"/>
    </source>
</evidence>
<dbReference type="OrthoDB" id="9809356at2"/>
<feature type="domain" description="Mur ligase central" evidence="7">
    <location>
        <begin position="40"/>
        <end position="204"/>
    </location>
</feature>